<evidence type="ECO:0000256" key="1">
    <source>
        <dbReference type="SAM" id="MobiDB-lite"/>
    </source>
</evidence>
<dbReference type="Pfam" id="PF25597">
    <property type="entry name" value="SH3_retrovirus"/>
    <property type="match status" value="1"/>
</dbReference>
<evidence type="ECO:0000313" key="4">
    <source>
        <dbReference type="Proteomes" id="UP001458880"/>
    </source>
</evidence>
<name>A0AAW1IA27_POPJA</name>
<accession>A0AAW1IA27</accession>
<reference evidence="3 4" key="1">
    <citation type="journal article" date="2024" name="BMC Genomics">
        <title>De novo assembly and annotation of Popillia japonica's genome with initial clues to its potential as an invasive pest.</title>
        <authorList>
            <person name="Cucini C."/>
            <person name="Boschi S."/>
            <person name="Funari R."/>
            <person name="Cardaioli E."/>
            <person name="Iannotti N."/>
            <person name="Marturano G."/>
            <person name="Paoli F."/>
            <person name="Bruttini M."/>
            <person name="Carapelli A."/>
            <person name="Frati F."/>
            <person name="Nardi F."/>
        </authorList>
    </citation>
    <scope>NUCLEOTIDE SEQUENCE [LARGE SCALE GENOMIC DNA]</scope>
    <source>
        <strain evidence="3">DMR45628</strain>
    </source>
</reference>
<evidence type="ECO:0000313" key="3">
    <source>
        <dbReference type="EMBL" id="KAK9686225.1"/>
    </source>
</evidence>
<proteinExistence type="predicted"/>
<keyword evidence="4" id="KW-1185">Reference proteome</keyword>
<organism evidence="3 4">
    <name type="scientific">Popillia japonica</name>
    <name type="common">Japanese beetle</name>
    <dbReference type="NCBI Taxonomy" id="7064"/>
    <lineage>
        <taxon>Eukaryota</taxon>
        <taxon>Metazoa</taxon>
        <taxon>Ecdysozoa</taxon>
        <taxon>Arthropoda</taxon>
        <taxon>Hexapoda</taxon>
        <taxon>Insecta</taxon>
        <taxon>Pterygota</taxon>
        <taxon>Neoptera</taxon>
        <taxon>Endopterygota</taxon>
        <taxon>Coleoptera</taxon>
        <taxon>Polyphaga</taxon>
        <taxon>Scarabaeiformia</taxon>
        <taxon>Scarabaeidae</taxon>
        <taxon>Rutelinae</taxon>
        <taxon>Popillia</taxon>
    </lineage>
</organism>
<comment type="caution">
    <text evidence="3">The sequence shown here is derived from an EMBL/GenBank/DDBJ whole genome shotgun (WGS) entry which is preliminary data.</text>
</comment>
<dbReference type="InterPro" id="IPR057670">
    <property type="entry name" value="SH3_retrovirus"/>
</dbReference>
<gene>
    <name evidence="3" type="ORF">QE152_g37355</name>
</gene>
<feature type="region of interest" description="Disordered" evidence="1">
    <location>
        <begin position="78"/>
        <end position="121"/>
    </location>
</feature>
<dbReference type="AlphaFoldDB" id="A0AAW1IA27"/>
<evidence type="ECO:0000259" key="2">
    <source>
        <dbReference type="Pfam" id="PF25597"/>
    </source>
</evidence>
<feature type="domain" description="Retroviral polymerase SH3-like" evidence="2">
    <location>
        <begin position="2"/>
        <end position="55"/>
    </location>
</feature>
<dbReference type="EMBL" id="JASPKY010000722">
    <property type="protein sequence ID" value="KAK9686225.1"/>
    <property type="molecule type" value="Genomic_DNA"/>
</dbReference>
<sequence length="121" mass="14338">MVHIPKQKPLKLSPKSEKLAFVAYYDNTQRYRLINPVTKTITISRDMYFSENTTQLNRHEVVEEEKETHSNEMIVIENKEDMNQAGNTDYEEEVNPAEENKELRRLSRVPEPKLMEKKTKN</sequence>
<dbReference type="Proteomes" id="UP001458880">
    <property type="component" value="Unassembled WGS sequence"/>
</dbReference>
<protein>
    <recommendedName>
        <fullName evidence="2">Retroviral polymerase SH3-like domain-containing protein</fullName>
    </recommendedName>
</protein>
<feature type="compositionally biased region" description="Basic and acidic residues" evidence="1">
    <location>
        <begin position="98"/>
        <end position="121"/>
    </location>
</feature>